<proteinExistence type="predicted"/>
<comment type="caution">
    <text evidence="1">The sequence shown here is derived from an EMBL/GenBank/DDBJ whole genome shotgun (WGS) entry which is preliminary data.</text>
</comment>
<accession>A0AC61QK46</accession>
<sequence length="130" mass="15029">MQTMKSICIVDDEEDLVENLKLQLEQIKPEWKIIGFSNGMDALKEIIAGNVDLVITDIAMPDMDGYELFWRIKDHNPQMPVIMMTGFGYDPNHVLVRAKSDGLQEILYKPFELDKLIELIDKHLKPNKKN</sequence>
<keyword evidence="2" id="KW-1185">Reference proteome</keyword>
<protein>
    <submittedName>
        <fullName evidence="1">Response regulator</fullName>
    </submittedName>
</protein>
<reference evidence="1" key="1">
    <citation type="submission" date="2019-03" db="EMBL/GenBank/DDBJ databases">
        <title>Candidatus Syntrophosphaera thermopropionivorans: a novel player in syntrophic propionate oxidation during anaerobic digestion.</title>
        <authorList>
            <person name="Dyksma S."/>
        </authorList>
    </citation>
    <scope>NUCLEOTIDE SEQUENCE</scope>
    <source>
        <strain evidence="1">W5</strain>
    </source>
</reference>
<evidence type="ECO:0000313" key="1">
    <source>
        <dbReference type="EMBL" id="TDF73834.1"/>
    </source>
</evidence>
<evidence type="ECO:0000313" key="2">
    <source>
        <dbReference type="Proteomes" id="UP000294588"/>
    </source>
</evidence>
<name>A0AC61QK46_9BACT</name>
<dbReference type="Proteomes" id="UP000294588">
    <property type="component" value="Unassembled WGS sequence"/>
</dbReference>
<dbReference type="EMBL" id="SMOG01000003">
    <property type="protein sequence ID" value="TDF73834.1"/>
    <property type="molecule type" value="Genomic_DNA"/>
</dbReference>
<gene>
    <name evidence="1" type="ORF">E0946_02120</name>
</gene>
<organism evidence="1 2">
    <name type="scientific">Candidatus Syntrophosphaera thermopropionivorans</name>
    <dbReference type="NCBI Taxonomy" id="2593015"/>
    <lineage>
        <taxon>Bacteria</taxon>
        <taxon>Pseudomonadati</taxon>
        <taxon>Candidatus Cloacimonadota</taxon>
        <taxon>Candidatus Cloacimonadia</taxon>
        <taxon>Candidatus Cloacimonadales</taxon>
        <taxon>Candidatus Cloacimonadaceae</taxon>
        <taxon>Candidatus Syntrophosphaera</taxon>
    </lineage>
</organism>